<proteinExistence type="predicted"/>
<dbReference type="Gene3D" id="3.10.100.10">
    <property type="entry name" value="Mannose-Binding Protein A, subunit A"/>
    <property type="match status" value="1"/>
</dbReference>
<protein>
    <submittedName>
        <fullName evidence="3">C-type lectin domain-containing protein</fullName>
    </submittedName>
</protein>
<feature type="domain" description="C-type lectin" evidence="1">
    <location>
        <begin position="1"/>
        <end position="102"/>
    </location>
</feature>
<sequence>MPGQTTFDDASNLCGGFGAKLAWITSKEEQLFVNELTLKRGAYRYWIGLNKINGTWRLSNGDIPTFTNWRITQPDLCCGLNVTCVLVNYIDLSGLWDDAGCNYIWTQPQGYVCKIRAS</sequence>
<dbReference type="SUPFAM" id="SSF56436">
    <property type="entry name" value="C-type lectin-like"/>
    <property type="match status" value="1"/>
</dbReference>
<dbReference type="InterPro" id="IPR016187">
    <property type="entry name" value="CTDL_fold"/>
</dbReference>
<dbReference type="CDD" id="cd00037">
    <property type="entry name" value="CLECT"/>
    <property type="match status" value="1"/>
</dbReference>
<dbReference type="InterPro" id="IPR001304">
    <property type="entry name" value="C-type_lectin-like"/>
</dbReference>
<organism evidence="2 3">
    <name type="scientific">Ascaris lumbricoides</name>
    <name type="common">Giant roundworm</name>
    <dbReference type="NCBI Taxonomy" id="6252"/>
    <lineage>
        <taxon>Eukaryota</taxon>
        <taxon>Metazoa</taxon>
        <taxon>Ecdysozoa</taxon>
        <taxon>Nematoda</taxon>
        <taxon>Chromadorea</taxon>
        <taxon>Rhabditida</taxon>
        <taxon>Spirurina</taxon>
        <taxon>Ascaridomorpha</taxon>
        <taxon>Ascaridoidea</taxon>
        <taxon>Ascarididae</taxon>
        <taxon>Ascaris</taxon>
    </lineage>
</organism>
<dbReference type="InterPro" id="IPR050111">
    <property type="entry name" value="C-type_lectin/snaclec_domain"/>
</dbReference>
<dbReference type="WBParaSite" id="ALUE_0000404801-mRNA-1">
    <property type="protein sequence ID" value="ALUE_0000404801-mRNA-1"/>
    <property type="gene ID" value="ALUE_0000404801"/>
</dbReference>
<dbReference type="PANTHER" id="PTHR22803">
    <property type="entry name" value="MANNOSE, PHOSPHOLIPASE, LECTIN RECEPTOR RELATED"/>
    <property type="match status" value="1"/>
</dbReference>
<accession>A0A0M3HPY6</accession>
<dbReference type="AlphaFoldDB" id="A0A0M3HPY6"/>
<dbReference type="InterPro" id="IPR016186">
    <property type="entry name" value="C-type_lectin-like/link_sf"/>
</dbReference>
<reference evidence="3" key="1">
    <citation type="submission" date="2017-02" db="UniProtKB">
        <authorList>
            <consortium name="WormBaseParasite"/>
        </authorList>
    </citation>
    <scope>IDENTIFICATION</scope>
</reference>
<evidence type="ECO:0000313" key="3">
    <source>
        <dbReference type="WBParaSite" id="ALUE_0000404801-mRNA-1"/>
    </source>
</evidence>
<name>A0A0M3HPY6_ASCLU</name>
<evidence type="ECO:0000313" key="2">
    <source>
        <dbReference type="Proteomes" id="UP000036681"/>
    </source>
</evidence>
<dbReference type="SMART" id="SM00034">
    <property type="entry name" value="CLECT"/>
    <property type="match status" value="1"/>
</dbReference>
<keyword evidence="2" id="KW-1185">Reference proteome</keyword>
<dbReference type="Pfam" id="PF00059">
    <property type="entry name" value="Lectin_C"/>
    <property type="match status" value="1"/>
</dbReference>
<evidence type="ECO:0000259" key="1">
    <source>
        <dbReference type="PROSITE" id="PS50041"/>
    </source>
</evidence>
<dbReference type="PROSITE" id="PS50041">
    <property type="entry name" value="C_TYPE_LECTIN_2"/>
    <property type="match status" value="1"/>
</dbReference>
<dbReference type="Proteomes" id="UP000036681">
    <property type="component" value="Unplaced"/>
</dbReference>